<reference evidence="2" key="2">
    <citation type="submission" date="2021-04" db="EMBL/GenBank/DDBJ databases">
        <authorList>
            <person name="Gilroy R."/>
        </authorList>
    </citation>
    <scope>NUCLEOTIDE SEQUENCE</scope>
    <source>
        <strain evidence="2">CHK192-19661</strain>
    </source>
</reference>
<dbReference type="AlphaFoldDB" id="A0A9D2D7J5"/>
<dbReference type="Gene3D" id="3.40.190.10">
    <property type="entry name" value="Periplasmic binding protein-like II"/>
    <property type="match status" value="2"/>
</dbReference>
<organism evidence="2 3">
    <name type="scientific">Candidatus Borkfalkia avicola</name>
    <dbReference type="NCBI Taxonomy" id="2838503"/>
    <lineage>
        <taxon>Bacteria</taxon>
        <taxon>Bacillati</taxon>
        <taxon>Bacillota</taxon>
        <taxon>Clostridia</taxon>
        <taxon>Christensenellales</taxon>
        <taxon>Christensenellaceae</taxon>
        <taxon>Candidatus Borkfalkia</taxon>
    </lineage>
</organism>
<comment type="caution">
    <text evidence="2">The sequence shown here is derived from an EMBL/GenBank/DDBJ whole genome shotgun (WGS) entry which is preliminary data.</text>
</comment>
<dbReference type="PANTHER" id="PTHR43649:SF12">
    <property type="entry name" value="DIACETYLCHITOBIOSE BINDING PROTEIN DASA"/>
    <property type="match status" value="1"/>
</dbReference>
<protein>
    <submittedName>
        <fullName evidence="2">Extracellular solute-binding protein</fullName>
    </submittedName>
</protein>
<dbReference type="Pfam" id="PF13416">
    <property type="entry name" value="SBP_bac_8"/>
    <property type="match status" value="2"/>
</dbReference>
<reference evidence="2" key="1">
    <citation type="journal article" date="2021" name="PeerJ">
        <title>Extensive microbial diversity within the chicken gut microbiome revealed by metagenomics and culture.</title>
        <authorList>
            <person name="Gilroy R."/>
            <person name="Ravi A."/>
            <person name="Getino M."/>
            <person name="Pursley I."/>
            <person name="Horton D.L."/>
            <person name="Alikhan N.F."/>
            <person name="Baker D."/>
            <person name="Gharbi K."/>
            <person name="Hall N."/>
            <person name="Watson M."/>
            <person name="Adriaenssens E.M."/>
            <person name="Foster-Nyarko E."/>
            <person name="Jarju S."/>
            <person name="Secka A."/>
            <person name="Antonio M."/>
            <person name="Oren A."/>
            <person name="Chaudhuri R.R."/>
            <person name="La Ragione R."/>
            <person name="Hildebrand F."/>
            <person name="Pallen M.J."/>
        </authorList>
    </citation>
    <scope>NUCLEOTIDE SEQUENCE</scope>
    <source>
        <strain evidence="2">CHK192-19661</strain>
    </source>
</reference>
<evidence type="ECO:0000313" key="3">
    <source>
        <dbReference type="Proteomes" id="UP000824025"/>
    </source>
</evidence>
<sequence>MKKTAKFVSAALALAMCCSLLPACGNGGDGNIDFGNGGKPVITDEISVQFWAPVDNRSADVYQELVDTFNAQHEGEISVRLVRRSSGFDASLSSTLQGSNAPGIVVVSDQYIKTYIVSGLLEQFDAEGKYLSNENWTEKNQDGTPVLDLSDMRTNDLLHFRYDAETYRIYEDAPLYGIPLMNCPTTLFYNKTSFAAQGVNIISVAEDDLEDYNAANGTSFLPHGYYEYTEAPAQGLTQTNGVYRVFNDKISLNFEETVQLSRLFTSSGDNKTYGFLTEWWFSHGWSVGGDCIEWDEDAGKYVFTLGDDTPNYLVTDPEGLTVRETSYAAGDILSYNDKLSLSSSQIENYIAEETLYELPSQRDAFTEFCRLSQISDKTVDGAGTEGYGVSPGPATLRDTSKMQYFTSGNVAMVSLEASAAPQIDELATFEWGVAPLQQWREYNADGTLKTVNGTLVVGKRAGHNILSSYCIPSNISENKKYAAWKFIEYAASLEGQKILAEMNMGVPNQVSYSNSEEYLNSSDAIYDRSVLVSYTDGFTMGDWSYLEDKAWIDPWANILNSDVRNGSMQLGEFFDLVEDDANAALSGYRTQA</sequence>
<accession>A0A9D2D7J5</accession>
<proteinExistence type="predicted"/>
<evidence type="ECO:0000313" key="2">
    <source>
        <dbReference type="EMBL" id="HIZ09959.1"/>
    </source>
</evidence>
<dbReference type="PANTHER" id="PTHR43649">
    <property type="entry name" value="ARABINOSE-BINDING PROTEIN-RELATED"/>
    <property type="match status" value="1"/>
</dbReference>
<feature type="chain" id="PRO_5038843911" evidence="1">
    <location>
        <begin position="24"/>
        <end position="592"/>
    </location>
</feature>
<gene>
    <name evidence="2" type="ORF">H9726_05675</name>
</gene>
<name>A0A9D2D7J5_9FIRM</name>
<dbReference type="InterPro" id="IPR050490">
    <property type="entry name" value="Bact_solute-bd_prot1"/>
</dbReference>
<feature type="signal peptide" evidence="1">
    <location>
        <begin position="1"/>
        <end position="23"/>
    </location>
</feature>
<dbReference type="InterPro" id="IPR006059">
    <property type="entry name" value="SBP"/>
</dbReference>
<dbReference type="Proteomes" id="UP000824025">
    <property type="component" value="Unassembled WGS sequence"/>
</dbReference>
<dbReference type="SUPFAM" id="SSF53850">
    <property type="entry name" value="Periplasmic binding protein-like II"/>
    <property type="match status" value="2"/>
</dbReference>
<evidence type="ECO:0000256" key="1">
    <source>
        <dbReference type="SAM" id="SignalP"/>
    </source>
</evidence>
<keyword evidence="1" id="KW-0732">Signal</keyword>
<dbReference type="EMBL" id="DXCF01000030">
    <property type="protein sequence ID" value="HIZ09959.1"/>
    <property type="molecule type" value="Genomic_DNA"/>
</dbReference>